<evidence type="ECO:0000256" key="4">
    <source>
        <dbReference type="ARBA" id="ARBA00023136"/>
    </source>
</evidence>
<feature type="transmembrane region" description="Helical" evidence="6">
    <location>
        <begin position="17"/>
        <end position="42"/>
    </location>
</feature>
<evidence type="ECO:0000256" key="5">
    <source>
        <dbReference type="SAM" id="MobiDB-lite"/>
    </source>
</evidence>
<evidence type="ECO:0000313" key="8">
    <source>
        <dbReference type="EMBL" id="KAJ9154877.1"/>
    </source>
</evidence>
<feature type="domain" description="TMEM205-like" evidence="7">
    <location>
        <begin position="18"/>
        <end position="128"/>
    </location>
</feature>
<feature type="transmembrane region" description="Helical" evidence="6">
    <location>
        <begin position="54"/>
        <end position="76"/>
    </location>
</feature>
<dbReference type="InterPro" id="IPR025423">
    <property type="entry name" value="TMEM205-like"/>
</dbReference>
<dbReference type="GO" id="GO:0016020">
    <property type="term" value="C:membrane"/>
    <property type="evidence" value="ECO:0007669"/>
    <property type="project" value="UniProtKB-SubCell"/>
</dbReference>
<organism evidence="8 9">
    <name type="scientific">Pleurostoma richardsiae</name>
    <dbReference type="NCBI Taxonomy" id="41990"/>
    <lineage>
        <taxon>Eukaryota</taxon>
        <taxon>Fungi</taxon>
        <taxon>Dikarya</taxon>
        <taxon>Ascomycota</taxon>
        <taxon>Pezizomycotina</taxon>
        <taxon>Sordariomycetes</taxon>
        <taxon>Sordariomycetidae</taxon>
        <taxon>Calosphaeriales</taxon>
        <taxon>Pleurostomataceae</taxon>
        <taxon>Pleurostoma</taxon>
    </lineage>
</organism>
<accession>A0AA38RQN6</accession>
<evidence type="ECO:0000256" key="6">
    <source>
        <dbReference type="SAM" id="Phobius"/>
    </source>
</evidence>
<dbReference type="Proteomes" id="UP001174694">
    <property type="component" value="Unassembled WGS sequence"/>
</dbReference>
<comment type="caution">
    <text evidence="8">The sequence shown here is derived from an EMBL/GenBank/DDBJ whole genome shotgun (WGS) entry which is preliminary data.</text>
</comment>
<sequence length="185" mass="19732">MAEGSSNLLLSGAPYHILAYGTLLGMSGFQSFVGGTVAFKVLPRMQFSTLQTHIFPIYFSLQTALPAILAVTLPASKSLLGPAGGISGLLDPANRWGTLVPIATMFVTGLANLAVLLPASKTVIDERRAQEKKDGKRSWDPPPHSQEMTALNKKFGMLHGISSLLNLVTFAASIVYGFTLSSRIQ</sequence>
<dbReference type="PANTHER" id="PTHR23241">
    <property type="entry name" value="LATE EMBRYOGENESIS ABUNDANT PLANTS LEA-RELATED"/>
    <property type="match status" value="1"/>
</dbReference>
<evidence type="ECO:0000256" key="2">
    <source>
        <dbReference type="ARBA" id="ARBA00022692"/>
    </source>
</evidence>
<evidence type="ECO:0000256" key="3">
    <source>
        <dbReference type="ARBA" id="ARBA00022989"/>
    </source>
</evidence>
<keyword evidence="3 6" id="KW-1133">Transmembrane helix</keyword>
<feature type="transmembrane region" description="Helical" evidence="6">
    <location>
        <begin position="96"/>
        <end position="119"/>
    </location>
</feature>
<name>A0AA38RQN6_9PEZI</name>
<feature type="region of interest" description="Disordered" evidence="5">
    <location>
        <begin position="127"/>
        <end position="146"/>
    </location>
</feature>
<evidence type="ECO:0000256" key="1">
    <source>
        <dbReference type="ARBA" id="ARBA00004370"/>
    </source>
</evidence>
<proteinExistence type="predicted"/>
<keyword evidence="4 6" id="KW-0472">Membrane</keyword>
<comment type="subcellular location">
    <subcellularLocation>
        <location evidence="1">Membrane</location>
    </subcellularLocation>
</comment>
<dbReference type="AlphaFoldDB" id="A0AA38RQN6"/>
<dbReference type="EMBL" id="JANBVO010000004">
    <property type="protein sequence ID" value="KAJ9154877.1"/>
    <property type="molecule type" value="Genomic_DNA"/>
</dbReference>
<dbReference type="PANTHER" id="PTHR23241:SF106">
    <property type="entry name" value="DUF4149 DOMAIN-CONTAINING PROTEIN"/>
    <property type="match status" value="1"/>
</dbReference>
<gene>
    <name evidence="8" type="ORF">NKR23_g2358</name>
</gene>
<protein>
    <recommendedName>
        <fullName evidence="7">TMEM205-like domain-containing protein</fullName>
    </recommendedName>
</protein>
<dbReference type="InterPro" id="IPR053009">
    <property type="entry name" value="Xanthocillin_Biosynth-Assoc"/>
</dbReference>
<feature type="compositionally biased region" description="Basic and acidic residues" evidence="5">
    <location>
        <begin position="127"/>
        <end position="139"/>
    </location>
</feature>
<reference evidence="8" key="1">
    <citation type="submission" date="2022-07" db="EMBL/GenBank/DDBJ databases">
        <title>Fungi with potential for degradation of polypropylene.</title>
        <authorList>
            <person name="Gostincar C."/>
        </authorList>
    </citation>
    <scope>NUCLEOTIDE SEQUENCE</scope>
    <source>
        <strain evidence="8">EXF-13308</strain>
    </source>
</reference>
<keyword evidence="2 6" id="KW-0812">Transmembrane</keyword>
<dbReference type="Pfam" id="PF13664">
    <property type="entry name" value="DUF4149"/>
    <property type="match status" value="1"/>
</dbReference>
<feature type="transmembrane region" description="Helical" evidence="6">
    <location>
        <begin position="155"/>
        <end position="178"/>
    </location>
</feature>
<keyword evidence="9" id="KW-1185">Reference proteome</keyword>
<evidence type="ECO:0000313" key="9">
    <source>
        <dbReference type="Proteomes" id="UP001174694"/>
    </source>
</evidence>
<evidence type="ECO:0000259" key="7">
    <source>
        <dbReference type="Pfam" id="PF13664"/>
    </source>
</evidence>